<name>A0A385DP85_9CAUD</name>
<dbReference type="GeneID" id="64471044"/>
<evidence type="ECO:0000313" key="1">
    <source>
        <dbReference type="EMBL" id="AXQ61124.1"/>
    </source>
</evidence>
<gene>
    <name evidence="1" type="primary">71</name>
    <name evidence="1" type="ORF">SEA_HANK144_71</name>
</gene>
<sequence>MDIIDEIKQYGPYSLSGKAEVSQPDTHNSPGALFLISIRDAVVEAFEEYGAVDERKHGEIADAAPSVMTHEKWQQFVDLCAYQEDLSDFGETVKQGIDATADLALFNIAHRLVGALVEEINDNTETEGV</sequence>
<organism evidence="1 2">
    <name type="scientific">Streptomyces phage Hank144</name>
    <dbReference type="NCBI Taxonomy" id="2301573"/>
    <lineage>
        <taxon>Viruses</taxon>
        <taxon>Duplodnaviria</taxon>
        <taxon>Heunggongvirae</taxon>
        <taxon>Uroviricota</taxon>
        <taxon>Caudoviricetes</taxon>
        <taxon>Arquatrovirinae</taxon>
        <taxon>Janusvirus</taxon>
        <taxon>Janusvirus hank144</taxon>
    </lineage>
</organism>
<accession>A0A385DP85</accession>
<dbReference type="EMBL" id="MH669004">
    <property type="protein sequence ID" value="AXQ61124.1"/>
    <property type="molecule type" value="Genomic_DNA"/>
</dbReference>
<protein>
    <submittedName>
        <fullName evidence="1">OCR-like antirestriction protein</fullName>
    </submittedName>
</protein>
<proteinExistence type="predicted"/>
<dbReference type="RefSeq" id="YP_010055123.1">
    <property type="nucleotide sequence ID" value="NC_054661.1"/>
</dbReference>
<reference evidence="1 2" key="1">
    <citation type="submission" date="2018-07" db="EMBL/GenBank/DDBJ databases">
        <authorList>
            <person name="Amani N.Z."/>
            <person name="Ambroziak M.E."/>
            <person name="Biju A."/>
            <person name="Bushnell W."/>
            <person name="Calia C.N."/>
            <person name="Chen Y.J."/>
            <person name="Hill L.T."/>
            <person name="Karpinska S."/>
            <person name="Martinez K.C."/>
            <person name="Medwid J.R."/>
            <person name="Nguyen C."/>
            <person name="Oliver A."/>
            <person name="Pham J.P."/>
            <person name="Ramsey M.R."/>
            <person name="Ravi S."/>
            <person name="Sardina J.R."/>
            <person name="Senecal S.L."/>
            <person name="Sheen J."/>
            <person name="Shende N.V."/>
            <person name="Shi C.Y."/>
            <person name="Stuart L.C."/>
            <person name="Vu L."/>
            <person name="Wang L.Q."/>
            <person name="West L.J."/>
            <person name="Westgaard A.C."/>
            <person name="Liu R.B."/>
            <person name="Pierce E.C."/>
            <person name="Mohan S."/>
            <person name="Pogliano J."/>
            <person name="Delesalle V.A."/>
            <person name="Garlena R.A."/>
            <person name="Russell D.A."/>
            <person name="Pope W.H."/>
            <person name="Jacobs-Sera D."/>
            <person name="Hatfull G.F."/>
        </authorList>
    </citation>
    <scope>NUCLEOTIDE SEQUENCE [LARGE SCALE GENOMIC DNA]</scope>
</reference>
<dbReference type="KEGG" id="vg:64471044"/>
<dbReference type="Proteomes" id="UP000264086">
    <property type="component" value="Segment"/>
</dbReference>
<keyword evidence="2" id="KW-1185">Reference proteome</keyword>
<evidence type="ECO:0000313" key="2">
    <source>
        <dbReference type="Proteomes" id="UP000264086"/>
    </source>
</evidence>